<dbReference type="Pfam" id="PF13374">
    <property type="entry name" value="TPR_10"/>
    <property type="match status" value="1"/>
</dbReference>
<dbReference type="SMART" id="SM00028">
    <property type="entry name" value="TPR"/>
    <property type="match status" value="3"/>
</dbReference>
<gene>
    <name evidence="1" type="ORF">R3P38DRAFT_1442264</name>
</gene>
<dbReference type="InterPro" id="IPR036537">
    <property type="entry name" value="Adaptor_Cbl_N_dom_sf"/>
</dbReference>
<organism evidence="1 2">
    <name type="scientific">Favolaschia claudopus</name>
    <dbReference type="NCBI Taxonomy" id="2862362"/>
    <lineage>
        <taxon>Eukaryota</taxon>
        <taxon>Fungi</taxon>
        <taxon>Dikarya</taxon>
        <taxon>Basidiomycota</taxon>
        <taxon>Agaricomycotina</taxon>
        <taxon>Agaricomycetes</taxon>
        <taxon>Agaricomycetidae</taxon>
        <taxon>Agaricales</taxon>
        <taxon>Marasmiineae</taxon>
        <taxon>Mycenaceae</taxon>
        <taxon>Favolaschia</taxon>
    </lineage>
</organism>
<evidence type="ECO:0008006" key="3">
    <source>
        <dbReference type="Google" id="ProtNLM"/>
    </source>
</evidence>
<dbReference type="SUPFAM" id="SSF48452">
    <property type="entry name" value="TPR-like"/>
    <property type="match status" value="1"/>
</dbReference>
<dbReference type="AlphaFoldDB" id="A0AAW0AP52"/>
<dbReference type="Gene3D" id="1.20.930.20">
    <property type="entry name" value="Adaptor protein Cbl, N-terminal domain"/>
    <property type="match status" value="1"/>
</dbReference>
<accession>A0AAW0AP52</accession>
<dbReference type="CDD" id="cd21037">
    <property type="entry name" value="MLKL_NTD"/>
    <property type="match status" value="1"/>
</dbReference>
<dbReference type="InterPro" id="IPR019734">
    <property type="entry name" value="TPR_rpt"/>
</dbReference>
<protein>
    <recommendedName>
        <fullName evidence="3">NB-ARC domain-containing protein</fullName>
    </recommendedName>
</protein>
<dbReference type="InterPro" id="IPR059179">
    <property type="entry name" value="MLKL-like_MCAfunc"/>
</dbReference>
<dbReference type="Gene3D" id="3.40.50.300">
    <property type="entry name" value="P-loop containing nucleotide triphosphate hydrolases"/>
    <property type="match status" value="1"/>
</dbReference>
<dbReference type="Gene3D" id="1.25.40.10">
    <property type="entry name" value="Tetratricopeptide repeat domain"/>
    <property type="match status" value="1"/>
</dbReference>
<comment type="caution">
    <text evidence="1">The sequence shown here is derived from an EMBL/GenBank/DDBJ whole genome shotgun (WGS) entry which is preliminary data.</text>
</comment>
<dbReference type="InterPro" id="IPR011990">
    <property type="entry name" value="TPR-like_helical_dom_sf"/>
</dbReference>
<dbReference type="PANTHER" id="PTHR47691:SF3">
    <property type="entry name" value="HTH-TYPE TRANSCRIPTIONAL REGULATOR RV0890C-RELATED"/>
    <property type="match status" value="1"/>
</dbReference>
<dbReference type="GO" id="GO:0007166">
    <property type="term" value="P:cell surface receptor signaling pathway"/>
    <property type="evidence" value="ECO:0007669"/>
    <property type="project" value="InterPro"/>
</dbReference>
<proteinExistence type="predicted"/>
<dbReference type="InterPro" id="IPR027417">
    <property type="entry name" value="P-loop_NTPase"/>
</dbReference>
<evidence type="ECO:0000313" key="1">
    <source>
        <dbReference type="EMBL" id="KAK7014220.1"/>
    </source>
</evidence>
<dbReference type="Pfam" id="PF13424">
    <property type="entry name" value="TPR_12"/>
    <property type="match status" value="1"/>
</dbReference>
<keyword evidence="2" id="KW-1185">Reference proteome</keyword>
<dbReference type="SUPFAM" id="SSF52540">
    <property type="entry name" value="P-loop containing nucleoside triphosphate hydrolases"/>
    <property type="match status" value="1"/>
</dbReference>
<dbReference type="PANTHER" id="PTHR47691">
    <property type="entry name" value="REGULATOR-RELATED"/>
    <property type="match status" value="1"/>
</dbReference>
<dbReference type="EMBL" id="JAWWNJ010000057">
    <property type="protein sequence ID" value="KAK7014220.1"/>
    <property type="molecule type" value="Genomic_DNA"/>
</dbReference>
<sequence>MTRPLFWLLGRGRPNIKSKRNSKYDQSTLDETGRGIPQSTIYAIHGAKALASTLESVSDLIPLPFLSAFVRLGLKILEACEQVTVIEENALDLQARVYELILAVVDTVPVNKRVSIELQDKVRKLQSVLNRILIDVERIKEQKKWLVLLFRDMNKDRIDRCVGRLNAVLGQFNVVSQLHVEDLLDRIRLDYSAVAAQLDRIENAVNRANRPHNAPSAYPRQDMPPSHRILCGRDELVNEIASLLVNQETSRVCITGIGGMGKTSVALAVTETALIRETFQKEYIFWVPCIEGKSADLLRRILYAQLRITADSYDSLDPLIAELNSLKQPRLVLLDNFETPWLSGQDQDKVADILARLAALPHIALLVTMTSGFTPGIIKWEHRPLSALDPAAARDAFRSMYRDAAQGHELAVDEPQLDEFLASIGNIPLAITLTAATGGRLRTSPTELLKDWGKAGTGMIIGNERLSMDETIRLSMGCGVMNSNSEALTLLAILSLLPAGTTGNNLRWWAPTVASPSAAVDALRIAALVEQGEGIFVTCRIFVRPTIQSYMSHNGCISAQIREQLQRACCEFVLHHKSIPDDHKFKADLKALASEETNVQGILMEVDMFAPLSKAVDALIALGFYQSWTKPSTVVASRALELARVVHESDSTDRKAASRVAEAHRCLGKTLFALDRYQEACTHFEDARARYKTLPGGADFSLAGEASFDLLRTGMYMQTRDKGELDLLAEEAKTSLCHDKTNEYSVGRGLLGFGEFLWWRGRRDEGLEMLSTARAIFEGLESPASAAECLFLIARTHARRDEYSKALPIAREALSRAEQSGEIGLICRISSITARYLIVSESYEDAMSTITRLLTLCQTLGSPLHIAQALELLAFNCAAMMDLSGARLAYTGARMQFAKIRSTRMGSMGVARCMYNLMQIEGATVMDAQYFSKVTRPHPMY</sequence>
<name>A0AAW0AP52_9AGAR</name>
<dbReference type="Proteomes" id="UP001362999">
    <property type="component" value="Unassembled WGS sequence"/>
</dbReference>
<reference evidence="1 2" key="1">
    <citation type="journal article" date="2024" name="J Genomics">
        <title>Draft genome sequencing and assembly of Favolaschia claudopus CIRM-BRFM 2984 isolated from oak limbs.</title>
        <authorList>
            <person name="Navarro D."/>
            <person name="Drula E."/>
            <person name="Chaduli D."/>
            <person name="Cazenave R."/>
            <person name="Ahrendt S."/>
            <person name="Wang J."/>
            <person name="Lipzen A."/>
            <person name="Daum C."/>
            <person name="Barry K."/>
            <person name="Grigoriev I.V."/>
            <person name="Favel A."/>
            <person name="Rosso M.N."/>
            <person name="Martin F."/>
        </authorList>
    </citation>
    <scope>NUCLEOTIDE SEQUENCE [LARGE SCALE GENOMIC DNA]</scope>
    <source>
        <strain evidence="1 2">CIRM-BRFM 2984</strain>
    </source>
</reference>
<evidence type="ECO:0000313" key="2">
    <source>
        <dbReference type="Proteomes" id="UP001362999"/>
    </source>
</evidence>